<reference evidence="1 2" key="1">
    <citation type="submission" date="2014-03" db="EMBL/GenBank/DDBJ databases">
        <title>Sequencing and Comparison of Genomes and Transcriptome Profiles of Human Ehrlichiosis Agents.</title>
        <authorList>
            <person name="Lin M."/>
            <person name="Daugherty S.C."/>
            <person name="Nagaraj S."/>
            <person name="Cheng Z."/>
            <person name="Xiong Q."/>
            <person name="Lin F.-Y."/>
            <person name="Sengamalay N."/>
            <person name="Ott S."/>
            <person name="Godinez A."/>
            <person name="Tallon L.J."/>
            <person name="Sadzewicz L."/>
            <person name="Fraser C.M."/>
            <person name="Dunning Hotopp J.C."/>
            <person name="Rikihisa Y."/>
        </authorList>
    </citation>
    <scope>NUCLEOTIDE SEQUENCE [LARGE SCALE GENOMIC DNA]</scope>
    <source>
        <strain evidence="1 2">Oregon</strain>
    </source>
</reference>
<dbReference type="HOGENOM" id="CLU_3273354_0_0_5"/>
<dbReference type="EMBL" id="CP007481">
    <property type="protein sequence ID" value="AHX11505.1"/>
    <property type="molecule type" value="Genomic_DNA"/>
</dbReference>
<gene>
    <name evidence="1" type="ORF">NHE_0567</name>
</gene>
<dbReference type="STRING" id="1286528.NHE_0567"/>
<proteinExistence type="predicted"/>
<organism evidence="1 2">
    <name type="scientific">Neorickettsia helminthoeca str. Oregon</name>
    <dbReference type="NCBI Taxonomy" id="1286528"/>
    <lineage>
        <taxon>Bacteria</taxon>
        <taxon>Pseudomonadati</taxon>
        <taxon>Pseudomonadota</taxon>
        <taxon>Alphaproteobacteria</taxon>
        <taxon>Rickettsiales</taxon>
        <taxon>Anaplasmataceae</taxon>
        <taxon>Neorickettsia</taxon>
    </lineage>
</organism>
<dbReference type="Proteomes" id="UP000023755">
    <property type="component" value="Chromosome"/>
</dbReference>
<name>X5HM56_9RICK</name>
<dbReference type="AlphaFoldDB" id="X5HM56"/>
<accession>X5HM56</accession>
<evidence type="ECO:0000313" key="2">
    <source>
        <dbReference type="Proteomes" id="UP000023755"/>
    </source>
</evidence>
<keyword evidence="2" id="KW-1185">Reference proteome</keyword>
<dbReference type="KEGG" id="nhm:NHE_0567"/>
<protein>
    <submittedName>
        <fullName evidence="1">Uncharacterized protein</fullName>
    </submittedName>
</protein>
<sequence>MSAALSEGGNFLCVTGFSSTFQGAFTLKLSYDPKDSASTYI</sequence>
<evidence type="ECO:0000313" key="1">
    <source>
        <dbReference type="EMBL" id="AHX11505.1"/>
    </source>
</evidence>